<feature type="transmembrane region" description="Helical" evidence="6">
    <location>
        <begin position="12"/>
        <end position="33"/>
    </location>
</feature>
<gene>
    <name evidence="7" type="ORF">RCIX206</name>
</gene>
<dbReference type="Proteomes" id="UP000000663">
    <property type="component" value="Chromosome"/>
</dbReference>
<evidence type="ECO:0000313" key="8">
    <source>
        <dbReference type="Proteomes" id="UP000000663"/>
    </source>
</evidence>
<reference evidence="7 8" key="1">
    <citation type="journal article" date="2006" name="Science">
        <title>Genome of rice cluster I archaea -- the key methane producers in the rice rhizosphere.</title>
        <authorList>
            <person name="Erkel C."/>
            <person name="Kube M."/>
            <person name="Reinhardt R."/>
            <person name="Liesack W."/>
        </authorList>
    </citation>
    <scope>NUCLEOTIDE SEQUENCE [LARGE SCALE GENOMIC DNA]</scope>
    <source>
        <strain evidence="8">DSM 22066 / NBRC 105507 / MRE50</strain>
    </source>
</reference>
<evidence type="ECO:0000256" key="6">
    <source>
        <dbReference type="SAM" id="Phobius"/>
    </source>
</evidence>
<dbReference type="Pfam" id="PF03706">
    <property type="entry name" value="LPG_synthase_TM"/>
    <property type="match status" value="1"/>
</dbReference>
<feature type="transmembrane region" description="Helical" evidence="6">
    <location>
        <begin position="193"/>
        <end position="216"/>
    </location>
</feature>
<keyword evidence="2" id="KW-1003">Cell membrane</keyword>
<organism evidence="7 8">
    <name type="scientific">Methanocella arvoryzae (strain DSM 22066 / NBRC 105507 / MRE50)</name>
    <dbReference type="NCBI Taxonomy" id="351160"/>
    <lineage>
        <taxon>Archaea</taxon>
        <taxon>Methanobacteriati</taxon>
        <taxon>Methanobacteriota</taxon>
        <taxon>Stenosarchaea group</taxon>
        <taxon>Methanomicrobia</taxon>
        <taxon>Methanocellales</taxon>
        <taxon>Methanocellaceae</taxon>
        <taxon>Methanocella</taxon>
    </lineage>
</organism>
<dbReference type="STRING" id="351160.RCIX206"/>
<keyword evidence="5 6" id="KW-0472">Membrane</keyword>
<dbReference type="RefSeq" id="WP_012036814.1">
    <property type="nucleotide sequence ID" value="NC_009464.1"/>
</dbReference>
<sequence length="311" mass="35088">MLHKSAELLTKYKNIIKISISLLFFYVLFVKVINVEELLLAVSGIRYELLILCLFIAIVSLLLRSVRWKYMISQSYTVKYLDLTRLYFIGQYYGSITPGKAGEFIRGYQLQSLTGMTKTEGLISVFFERLYDIVIPIIFIFTAICFKTSLTVTFCITLILGVISIISLYTIYNRFVVKRFRSLQTAAGSVRTIVIASALTIGVWLCYDIIAYIILYSLNQNIVFDLVVFSVFAATLISLVPITIGGWGLREGSYIMLLTSVDPTIAVIFSIIFALLSTYFLGLIGMIIEWLHVGGQREYESDGVKPAKPGH</sequence>
<keyword evidence="3 6" id="KW-0812">Transmembrane</keyword>
<dbReference type="PANTHER" id="PTHR40277:SF1">
    <property type="entry name" value="BLL5419 PROTEIN"/>
    <property type="match status" value="1"/>
</dbReference>
<dbReference type="PANTHER" id="PTHR40277">
    <property type="entry name" value="BLL5419 PROTEIN"/>
    <property type="match status" value="1"/>
</dbReference>
<dbReference type="NCBIfam" id="TIGR00374">
    <property type="entry name" value="flippase-like domain"/>
    <property type="match status" value="1"/>
</dbReference>
<dbReference type="PATRIC" id="fig|351160.9.peg.2549"/>
<dbReference type="GO" id="GO:0005886">
    <property type="term" value="C:plasma membrane"/>
    <property type="evidence" value="ECO:0007669"/>
    <property type="project" value="UniProtKB-SubCell"/>
</dbReference>
<keyword evidence="4 6" id="KW-1133">Transmembrane helix</keyword>
<evidence type="ECO:0008006" key="9">
    <source>
        <dbReference type="Google" id="ProtNLM"/>
    </source>
</evidence>
<feature type="transmembrane region" description="Helical" evidence="6">
    <location>
        <begin position="45"/>
        <end position="63"/>
    </location>
</feature>
<proteinExistence type="predicted"/>
<dbReference type="InterPro" id="IPR022791">
    <property type="entry name" value="L-PG_synthase/AglD"/>
</dbReference>
<dbReference type="OrthoDB" id="15513at2157"/>
<feature type="transmembrane region" description="Helical" evidence="6">
    <location>
        <begin position="150"/>
        <end position="172"/>
    </location>
</feature>
<dbReference type="AlphaFoldDB" id="Q0W7F8"/>
<dbReference type="GeneID" id="95970059"/>
<feature type="transmembrane region" description="Helical" evidence="6">
    <location>
        <begin position="126"/>
        <end position="144"/>
    </location>
</feature>
<feature type="transmembrane region" description="Helical" evidence="6">
    <location>
        <begin position="222"/>
        <end position="244"/>
    </location>
</feature>
<evidence type="ECO:0000256" key="3">
    <source>
        <dbReference type="ARBA" id="ARBA00022692"/>
    </source>
</evidence>
<name>Q0W7F8_METAR</name>
<evidence type="ECO:0000256" key="1">
    <source>
        <dbReference type="ARBA" id="ARBA00004651"/>
    </source>
</evidence>
<evidence type="ECO:0000313" key="7">
    <source>
        <dbReference type="EMBL" id="CAJ35685.1"/>
    </source>
</evidence>
<dbReference type="EMBL" id="AM114193">
    <property type="protein sequence ID" value="CAJ35685.1"/>
    <property type="molecule type" value="Genomic_DNA"/>
</dbReference>
<evidence type="ECO:0000256" key="2">
    <source>
        <dbReference type="ARBA" id="ARBA00022475"/>
    </source>
</evidence>
<dbReference type="KEGG" id="rci:RCIX206"/>
<keyword evidence="8" id="KW-1185">Reference proteome</keyword>
<evidence type="ECO:0000256" key="5">
    <source>
        <dbReference type="ARBA" id="ARBA00023136"/>
    </source>
</evidence>
<evidence type="ECO:0000256" key="4">
    <source>
        <dbReference type="ARBA" id="ARBA00022989"/>
    </source>
</evidence>
<dbReference type="eggNOG" id="arCOG00899">
    <property type="taxonomic scope" value="Archaea"/>
</dbReference>
<comment type="subcellular location">
    <subcellularLocation>
        <location evidence="1">Cell membrane</location>
        <topology evidence="1">Multi-pass membrane protein</topology>
    </subcellularLocation>
</comment>
<protein>
    <recommendedName>
        <fullName evidence="9">Flippase-like domain-containing protein</fullName>
    </recommendedName>
</protein>
<accession>Q0W7F8</accession>
<feature type="transmembrane region" description="Helical" evidence="6">
    <location>
        <begin position="265"/>
        <end position="288"/>
    </location>
</feature>